<evidence type="ECO:0000313" key="3">
    <source>
        <dbReference type="Proteomes" id="UP001162811"/>
    </source>
</evidence>
<name>A0ABT1ALN7_9RALS</name>
<proteinExistence type="predicted"/>
<gene>
    <name evidence="2" type="ORF">NG900_14190</name>
</gene>
<protein>
    <submittedName>
        <fullName evidence="2">Signal peptide protein</fullName>
    </submittedName>
</protein>
<accession>A0ABT1ALN7</accession>
<reference evidence="2" key="2">
    <citation type="journal article" date="2023" name="Front. Microbiol.">
        <title>Ralstonia chuxiongensis sp. nov., Ralstonia mojiangensis sp. nov., and Ralstonia soli sp. nov., isolated from tobacco fields, are three novel species in the family Burkholderiaceae.</title>
        <authorList>
            <person name="Lu C.H."/>
            <person name="Zhang Y.Y."/>
            <person name="Jiang N."/>
            <person name="Chen W."/>
            <person name="Shao X."/>
            <person name="Zhao Z.M."/>
            <person name="Lu W.L."/>
            <person name="Hu X."/>
            <person name="Xi Y.X."/>
            <person name="Zou S.Y."/>
            <person name="Wei Q.J."/>
            <person name="Lin Z.L."/>
            <person name="Gong L."/>
            <person name="Gai X.T."/>
            <person name="Zhang L.Q."/>
            <person name="Li J.Y."/>
            <person name="Jin Y."/>
            <person name="Xia Z.Y."/>
        </authorList>
    </citation>
    <scope>NUCLEOTIDE SEQUENCE</scope>
    <source>
        <strain evidence="2">21MJYT02-11</strain>
    </source>
</reference>
<dbReference type="RefSeq" id="WP_252681407.1">
    <property type="nucleotide sequence ID" value="NZ_JAMXHT010000005.1"/>
</dbReference>
<reference evidence="2" key="1">
    <citation type="submission" date="2022-06" db="EMBL/GenBank/DDBJ databases">
        <authorList>
            <person name="Lu C.-H."/>
        </authorList>
    </citation>
    <scope>NUCLEOTIDE SEQUENCE</scope>
    <source>
        <strain evidence="2">21MJYT02-11</strain>
    </source>
</reference>
<sequence length="185" mass="17488">MKLSALMFSMGALVMGSAFAQGTAAPATAPAAAPAAVHAVCKDGTPYAGATLKGACRGHGGVDKKASAAGASAAPAAAPATPATAPAAPAPAKSAAATPAAPAAAPAPMPAPAKPAAAPAKPAAAAPASVAPGGGADKVWANASTKVYHCPGDRYYGKTKQGEYMTEADAKAAGMRPSRGKACAK</sequence>
<dbReference type="EMBL" id="JAMXHT010000005">
    <property type="protein sequence ID" value="MCO5399343.1"/>
    <property type="molecule type" value="Genomic_DNA"/>
</dbReference>
<organism evidence="2 3">
    <name type="scientific">Ralstonia soli</name>
    <dbReference type="NCBI Taxonomy" id="2953896"/>
    <lineage>
        <taxon>Bacteria</taxon>
        <taxon>Pseudomonadati</taxon>
        <taxon>Pseudomonadota</taxon>
        <taxon>Betaproteobacteria</taxon>
        <taxon>Burkholderiales</taxon>
        <taxon>Burkholderiaceae</taxon>
        <taxon>Ralstonia</taxon>
    </lineage>
</organism>
<dbReference type="Proteomes" id="UP001162811">
    <property type="component" value="Unassembled WGS sequence"/>
</dbReference>
<comment type="caution">
    <text evidence="2">The sequence shown here is derived from an EMBL/GenBank/DDBJ whole genome shotgun (WGS) entry which is preliminary data.</text>
</comment>
<feature type="chain" id="PRO_5045172415" evidence="1">
    <location>
        <begin position="21"/>
        <end position="185"/>
    </location>
</feature>
<evidence type="ECO:0000313" key="2">
    <source>
        <dbReference type="EMBL" id="MCO5399343.1"/>
    </source>
</evidence>
<feature type="signal peptide" evidence="1">
    <location>
        <begin position="1"/>
        <end position="20"/>
    </location>
</feature>
<keyword evidence="1" id="KW-0732">Signal</keyword>
<evidence type="ECO:0000256" key="1">
    <source>
        <dbReference type="SAM" id="SignalP"/>
    </source>
</evidence>
<keyword evidence="3" id="KW-1185">Reference proteome</keyword>